<dbReference type="HOGENOM" id="CLU_2694747_0_0_1"/>
<proteinExistence type="predicted"/>
<dbReference type="EMBL" id="KN835809">
    <property type="protein sequence ID" value="KIK34104.1"/>
    <property type="molecule type" value="Genomic_DNA"/>
</dbReference>
<dbReference type="AlphaFoldDB" id="A0A0D0A7H2"/>
<keyword evidence="2" id="KW-1185">Reference proteome</keyword>
<protein>
    <submittedName>
        <fullName evidence="1">Uncharacterized protein</fullName>
    </submittedName>
</protein>
<name>A0A0D0A7H2_9AGAM</name>
<reference evidence="2" key="2">
    <citation type="submission" date="2015-01" db="EMBL/GenBank/DDBJ databases">
        <title>Evolutionary Origins and Diversification of the Mycorrhizal Mutualists.</title>
        <authorList>
            <consortium name="DOE Joint Genome Institute"/>
            <consortium name="Mycorrhizal Genomics Consortium"/>
            <person name="Kohler A."/>
            <person name="Kuo A."/>
            <person name="Nagy L.G."/>
            <person name="Floudas D."/>
            <person name="Copeland A."/>
            <person name="Barry K.W."/>
            <person name="Cichocki N."/>
            <person name="Veneault-Fourrey C."/>
            <person name="LaButti K."/>
            <person name="Lindquist E.A."/>
            <person name="Lipzen A."/>
            <person name="Lundell T."/>
            <person name="Morin E."/>
            <person name="Murat C."/>
            <person name="Riley R."/>
            <person name="Ohm R."/>
            <person name="Sun H."/>
            <person name="Tunlid A."/>
            <person name="Henrissat B."/>
            <person name="Grigoriev I.V."/>
            <person name="Hibbett D.S."/>
            <person name="Martin F."/>
        </authorList>
    </citation>
    <scope>NUCLEOTIDE SEQUENCE [LARGE SCALE GENOMIC DNA]</scope>
    <source>
        <strain evidence="2">UH-Slu-Lm8-n1</strain>
    </source>
</reference>
<dbReference type="InParanoid" id="A0A0D0A7H2"/>
<dbReference type="Proteomes" id="UP000054485">
    <property type="component" value="Unassembled WGS sequence"/>
</dbReference>
<organism evidence="1 2">
    <name type="scientific">Suillus luteus UH-Slu-Lm8-n1</name>
    <dbReference type="NCBI Taxonomy" id="930992"/>
    <lineage>
        <taxon>Eukaryota</taxon>
        <taxon>Fungi</taxon>
        <taxon>Dikarya</taxon>
        <taxon>Basidiomycota</taxon>
        <taxon>Agaricomycotina</taxon>
        <taxon>Agaricomycetes</taxon>
        <taxon>Agaricomycetidae</taxon>
        <taxon>Boletales</taxon>
        <taxon>Suillineae</taxon>
        <taxon>Suillaceae</taxon>
        <taxon>Suillus</taxon>
    </lineage>
</organism>
<accession>A0A0D0A7H2</accession>
<evidence type="ECO:0000313" key="1">
    <source>
        <dbReference type="EMBL" id="KIK34104.1"/>
    </source>
</evidence>
<sequence length="74" mass="8584">MLEGLKSSTSAEDWYNHIFLLMDQRRRSQPRVESKTLSVVLSTGIGNFSDAPIQLRIKMLLLPVIWFELLQIDH</sequence>
<gene>
    <name evidence="1" type="ORF">CY34DRAFT_813129</name>
</gene>
<reference evidence="1 2" key="1">
    <citation type="submission" date="2014-04" db="EMBL/GenBank/DDBJ databases">
        <authorList>
            <consortium name="DOE Joint Genome Institute"/>
            <person name="Kuo A."/>
            <person name="Ruytinx J."/>
            <person name="Rineau F."/>
            <person name="Colpaert J."/>
            <person name="Kohler A."/>
            <person name="Nagy L.G."/>
            <person name="Floudas D."/>
            <person name="Copeland A."/>
            <person name="Barry K.W."/>
            <person name="Cichocki N."/>
            <person name="Veneault-Fourrey C."/>
            <person name="LaButti K."/>
            <person name="Lindquist E.A."/>
            <person name="Lipzen A."/>
            <person name="Lundell T."/>
            <person name="Morin E."/>
            <person name="Murat C."/>
            <person name="Sun H."/>
            <person name="Tunlid A."/>
            <person name="Henrissat B."/>
            <person name="Grigoriev I.V."/>
            <person name="Hibbett D.S."/>
            <person name="Martin F."/>
            <person name="Nordberg H.P."/>
            <person name="Cantor M.N."/>
            <person name="Hua S.X."/>
        </authorList>
    </citation>
    <scope>NUCLEOTIDE SEQUENCE [LARGE SCALE GENOMIC DNA]</scope>
    <source>
        <strain evidence="1 2">UH-Slu-Lm8-n1</strain>
    </source>
</reference>
<feature type="non-terminal residue" evidence="1">
    <location>
        <position position="74"/>
    </location>
</feature>
<evidence type="ECO:0000313" key="2">
    <source>
        <dbReference type="Proteomes" id="UP000054485"/>
    </source>
</evidence>